<dbReference type="AlphaFoldDB" id="A0A1Y2DM73"/>
<dbReference type="InParanoid" id="A0A1Y2DM73"/>
<organism evidence="1 2">
    <name type="scientific">Leucosporidium creatinivorum</name>
    <dbReference type="NCBI Taxonomy" id="106004"/>
    <lineage>
        <taxon>Eukaryota</taxon>
        <taxon>Fungi</taxon>
        <taxon>Dikarya</taxon>
        <taxon>Basidiomycota</taxon>
        <taxon>Pucciniomycotina</taxon>
        <taxon>Microbotryomycetes</taxon>
        <taxon>Leucosporidiales</taxon>
        <taxon>Leucosporidium</taxon>
    </lineage>
</organism>
<dbReference type="Proteomes" id="UP000193467">
    <property type="component" value="Unassembled WGS sequence"/>
</dbReference>
<accession>A0A1Y2DM73</accession>
<gene>
    <name evidence="1" type="ORF">BCR35DRAFT_335029</name>
</gene>
<sequence>MSIPLNSNERSQAQRLAPQLSFEPFDRFDLRSPSLPAEFFSPGSEWTAEHLQQLRIIPLDDLNIHRVIPQAYLPSGDDRELSELCKEIQSSYSGGPAGGVVHALRVALAEMERKGWRGERHSGEAIFSGFCNAVEDATSNEFIEHFELVHMSGPLRALRWLMAGSEYAWSALSHGQTYLSSVALGEQIAAPIITQAVYTSNNAAQQTAIMLAGIAQHLELAQENSDKSGYLAQDAFQLTLENATQLRFNHLHVTAQYLHDIIDDEHDPVVPDTMYLRRSVPFDLATVEGTQGAVSAMLGLRRYLWSGKAFVEALDHVMYDGM</sequence>
<keyword evidence="2" id="KW-1185">Reference proteome</keyword>
<dbReference type="EMBL" id="MCGR01000074">
    <property type="protein sequence ID" value="ORY60408.1"/>
    <property type="molecule type" value="Genomic_DNA"/>
</dbReference>
<proteinExistence type="predicted"/>
<reference evidence="1 2" key="1">
    <citation type="submission" date="2016-07" db="EMBL/GenBank/DDBJ databases">
        <title>Pervasive Adenine N6-methylation of Active Genes in Fungi.</title>
        <authorList>
            <consortium name="DOE Joint Genome Institute"/>
            <person name="Mondo S.J."/>
            <person name="Dannebaum R.O."/>
            <person name="Kuo R.C."/>
            <person name="Labutti K."/>
            <person name="Haridas S."/>
            <person name="Kuo A."/>
            <person name="Salamov A."/>
            <person name="Ahrendt S.R."/>
            <person name="Lipzen A."/>
            <person name="Sullivan W."/>
            <person name="Andreopoulos W.B."/>
            <person name="Clum A."/>
            <person name="Lindquist E."/>
            <person name="Daum C."/>
            <person name="Ramamoorthy G.K."/>
            <person name="Gryganskyi A."/>
            <person name="Culley D."/>
            <person name="Magnuson J.K."/>
            <person name="James T.Y."/>
            <person name="O'Malley M.A."/>
            <person name="Stajich J.E."/>
            <person name="Spatafora J.W."/>
            <person name="Visel A."/>
            <person name="Grigoriev I.V."/>
        </authorList>
    </citation>
    <scope>NUCLEOTIDE SEQUENCE [LARGE SCALE GENOMIC DNA]</scope>
    <source>
        <strain evidence="1 2">62-1032</strain>
    </source>
</reference>
<evidence type="ECO:0000313" key="1">
    <source>
        <dbReference type="EMBL" id="ORY60408.1"/>
    </source>
</evidence>
<protein>
    <submittedName>
        <fullName evidence="1">Uncharacterized protein</fullName>
    </submittedName>
</protein>
<evidence type="ECO:0000313" key="2">
    <source>
        <dbReference type="Proteomes" id="UP000193467"/>
    </source>
</evidence>
<name>A0A1Y2DM73_9BASI</name>
<comment type="caution">
    <text evidence="1">The sequence shown here is derived from an EMBL/GenBank/DDBJ whole genome shotgun (WGS) entry which is preliminary data.</text>
</comment>